<protein>
    <recommendedName>
        <fullName evidence="3">Beta/gamma crystallin 'Greek key' domain-containing protein</fullName>
    </recommendedName>
</protein>
<comment type="similarity">
    <text evidence="1">Belongs to the beta/gamma-crystallin family.</text>
</comment>
<comment type="caution">
    <text evidence="5">The sequence shown here is derived from an EMBL/GenBank/DDBJ whole genome shotgun (WGS) entry which is preliminary data.</text>
</comment>
<keyword evidence="2" id="KW-0677">Repeat</keyword>
<evidence type="ECO:0000313" key="4">
    <source>
        <dbReference type="EMBL" id="KAF3883829.1"/>
    </source>
</evidence>
<feature type="domain" description="Beta/gamma crystallin 'Greek key'" evidence="3">
    <location>
        <begin position="24"/>
        <end position="64"/>
    </location>
</feature>
<dbReference type="SUPFAM" id="SSF49695">
    <property type="entry name" value="gamma-Crystallin-like"/>
    <property type="match status" value="1"/>
</dbReference>
<reference evidence="5" key="1">
    <citation type="journal article" date="2015" name="Genome Announc.">
        <title>Draft Genome Sequence of Tolypothrix boutellei Strain VB521301.</title>
        <authorList>
            <person name="Chandrababunaidu M.M."/>
            <person name="Singh D."/>
            <person name="Sen D."/>
            <person name="Bhan S."/>
            <person name="Das S."/>
            <person name="Gupta A."/>
            <person name="Adhikary S.P."/>
            <person name="Tripathy S."/>
        </authorList>
    </citation>
    <scope>NUCLEOTIDE SEQUENCE</scope>
    <source>
        <strain evidence="5">VB521301</strain>
    </source>
</reference>
<dbReference type="Gene3D" id="2.60.20.10">
    <property type="entry name" value="Crystallins"/>
    <property type="match status" value="2"/>
</dbReference>
<dbReference type="InterPro" id="IPR011024">
    <property type="entry name" value="G_crystallin-like"/>
</dbReference>
<proteinExistence type="inferred from homology"/>
<dbReference type="PROSITE" id="PS50915">
    <property type="entry name" value="CRYSTALLIN_BETA_GAMMA"/>
    <property type="match status" value="1"/>
</dbReference>
<dbReference type="EMBL" id="JHEG04000002">
    <property type="protein sequence ID" value="KAF3883829.1"/>
    <property type="molecule type" value="Genomic_DNA"/>
</dbReference>
<keyword evidence="6" id="KW-1185">Reference proteome</keyword>
<dbReference type="Proteomes" id="UP000029738">
    <property type="component" value="Unassembled WGS sequence"/>
</dbReference>
<dbReference type="RefSeq" id="WP_038090211.1">
    <property type="nucleotide sequence ID" value="NZ_JHEG04000002.1"/>
</dbReference>
<reference evidence="4" key="2">
    <citation type="submission" date="2019-11" db="EMBL/GenBank/DDBJ databases">
        <title>Improved Assembly of Tolypothrix boutellei genome.</title>
        <authorList>
            <person name="Sarangi A.N."/>
            <person name="Mukherjee M."/>
            <person name="Ghosh S."/>
            <person name="Singh D."/>
            <person name="Das A."/>
            <person name="Kant S."/>
            <person name="Prusty A."/>
            <person name="Tripathy S."/>
        </authorList>
    </citation>
    <scope>NUCLEOTIDE SEQUENCE</scope>
    <source>
        <strain evidence="4">VB521301</strain>
    </source>
</reference>
<evidence type="ECO:0000256" key="2">
    <source>
        <dbReference type="ARBA" id="ARBA00022737"/>
    </source>
</evidence>
<name>A0A0C1R8B3_9CYAN</name>
<dbReference type="AlphaFoldDB" id="A0A0C1R8B3"/>
<organism evidence="5">
    <name type="scientific">Tolypothrix bouteillei VB521301</name>
    <dbReference type="NCBI Taxonomy" id="1479485"/>
    <lineage>
        <taxon>Bacteria</taxon>
        <taxon>Bacillati</taxon>
        <taxon>Cyanobacteriota</taxon>
        <taxon>Cyanophyceae</taxon>
        <taxon>Nostocales</taxon>
        <taxon>Tolypothrichaceae</taxon>
        <taxon>Tolypothrix</taxon>
    </lineage>
</organism>
<evidence type="ECO:0000313" key="6">
    <source>
        <dbReference type="Proteomes" id="UP000029738"/>
    </source>
</evidence>
<evidence type="ECO:0000313" key="5">
    <source>
        <dbReference type="EMBL" id="KIE08500.1"/>
    </source>
</evidence>
<dbReference type="Pfam" id="PF00030">
    <property type="entry name" value="Crystall"/>
    <property type="match status" value="1"/>
</dbReference>
<evidence type="ECO:0000259" key="3">
    <source>
        <dbReference type="PROSITE" id="PS50915"/>
    </source>
</evidence>
<accession>A0A0C1R8B3</accession>
<dbReference type="EMBL" id="JHEG02000058">
    <property type="protein sequence ID" value="KIE08500.1"/>
    <property type="molecule type" value="Genomic_DNA"/>
</dbReference>
<gene>
    <name evidence="5" type="ORF">DA73_0228470</name>
    <name evidence="4" type="ORF">DA73_0400039655</name>
</gene>
<sequence>MKDNQHEQLFQELGNEVAAICTGGAAYLYKDDGYRGGMLTFTEGTDDLHWYGFNDETSSIQITGTTPWIFYEDTYNRGKAVVLNPGSYNKYQLAQMGIKNDSISSLIRADLDPTRILV</sequence>
<dbReference type="SMART" id="SM00247">
    <property type="entry name" value="XTALbg"/>
    <property type="match status" value="1"/>
</dbReference>
<evidence type="ECO:0000256" key="1">
    <source>
        <dbReference type="ARBA" id="ARBA00009646"/>
    </source>
</evidence>
<dbReference type="OrthoDB" id="516091at2"/>
<dbReference type="InterPro" id="IPR001064">
    <property type="entry name" value="Beta/gamma_crystallin"/>
</dbReference>